<feature type="compositionally biased region" description="Low complexity" evidence="3">
    <location>
        <begin position="1092"/>
        <end position="1117"/>
    </location>
</feature>
<feature type="domain" description="Ig-like" evidence="5">
    <location>
        <begin position="453"/>
        <end position="549"/>
    </location>
</feature>
<dbReference type="SMART" id="SM00409">
    <property type="entry name" value="IG"/>
    <property type="match status" value="5"/>
</dbReference>
<evidence type="ECO:0000259" key="5">
    <source>
        <dbReference type="PROSITE" id="PS50835"/>
    </source>
</evidence>
<dbReference type="EMBL" id="JASAOG010000184">
    <property type="protein sequence ID" value="KAK0045207.1"/>
    <property type="molecule type" value="Genomic_DNA"/>
</dbReference>
<keyword evidence="1" id="KW-0732">Signal</keyword>
<dbReference type="InterPro" id="IPR036179">
    <property type="entry name" value="Ig-like_dom_sf"/>
</dbReference>
<dbReference type="PROSITE" id="PS50835">
    <property type="entry name" value="IG_LIKE"/>
    <property type="match status" value="2"/>
</dbReference>
<feature type="region of interest" description="Disordered" evidence="3">
    <location>
        <begin position="1078"/>
        <end position="1136"/>
    </location>
</feature>
<dbReference type="GO" id="GO:0007165">
    <property type="term" value="P:signal transduction"/>
    <property type="evidence" value="ECO:0007669"/>
    <property type="project" value="TreeGrafter"/>
</dbReference>
<dbReference type="SUPFAM" id="SSF48726">
    <property type="entry name" value="Immunoglobulin"/>
    <property type="match status" value="1"/>
</dbReference>
<keyword evidence="7" id="KW-1185">Reference proteome</keyword>
<keyword evidence="4" id="KW-0472">Membrane</keyword>
<dbReference type="AlphaFoldDB" id="A0AAD8AZG7"/>
<keyword evidence="2" id="KW-0325">Glycoprotein</keyword>
<comment type="caution">
    <text evidence="6">The sequence shown here is derived from an EMBL/GenBank/DDBJ whole genome shotgun (WGS) entry which is preliminary data.</text>
</comment>
<protein>
    <recommendedName>
        <fullName evidence="5">Ig-like domain-containing protein</fullName>
    </recommendedName>
</protein>
<dbReference type="Gene3D" id="2.60.40.10">
    <property type="entry name" value="Immunoglobulins"/>
    <property type="match status" value="2"/>
</dbReference>
<accession>A0AAD8AZG7</accession>
<feature type="transmembrane region" description="Helical" evidence="4">
    <location>
        <begin position="1044"/>
        <end position="1070"/>
    </location>
</feature>
<name>A0AAD8AZG7_BIOPF</name>
<dbReference type="GO" id="GO:0005886">
    <property type="term" value="C:plasma membrane"/>
    <property type="evidence" value="ECO:0007669"/>
    <property type="project" value="TreeGrafter"/>
</dbReference>
<reference evidence="6" key="2">
    <citation type="submission" date="2023-04" db="EMBL/GenBank/DDBJ databases">
        <authorList>
            <person name="Bu L."/>
            <person name="Lu L."/>
            <person name="Laidemitt M.R."/>
            <person name="Zhang S.M."/>
            <person name="Mutuku M."/>
            <person name="Mkoji G."/>
            <person name="Steinauer M."/>
            <person name="Loker E.S."/>
        </authorList>
    </citation>
    <scope>NUCLEOTIDE SEQUENCE</scope>
    <source>
        <strain evidence="6">KasaAsao</strain>
        <tissue evidence="6">Whole Snail</tissue>
    </source>
</reference>
<evidence type="ECO:0000256" key="3">
    <source>
        <dbReference type="SAM" id="MobiDB-lite"/>
    </source>
</evidence>
<evidence type="ECO:0000256" key="4">
    <source>
        <dbReference type="SAM" id="Phobius"/>
    </source>
</evidence>
<reference evidence="6" key="1">
    <citation type="journal article" date="2023" name="PLoS Negl. Trop. Dis.">
        <title>A genome sequence for Biomphalaria pfeifferi, the major vector snail for the human-infecting parasite Schistosoma mansoni.</title>
        <authorList>
            <person name="Bu L."/>
            <person name="Lu L."/>
            <person name="Laidemitt M.R."/>
            <person name="Zhang S.M."/>
            <person name="Mutuku M."/>
            <person name="Mkoji G."/>
            <person name="Steinauer M."/>
            <person name="Loker E.S."/>
        </authorList>
    </citation>
    <scope>NUCLEOTIDE SEQUENCE</scope>
    <source>
        <strain evidence="6">KasaAsao</strain>
    </source>
</reference>
<dbReference type="InterPro" id="IPR003599">
    <property type="entry name" value="Ig_sub"/>
</dbReference>
<dbReference type="InterPro" id="IPR013783">
    <property type="entry name" value="Ig-like_fold"/>
</dbReference>
<evidence type="ECO:0000313" key="6">
    <source>
        <dbReference type="EMBL" id="KAK0045207.1"/>
    </source>
</evidence>
<dbReference type="PANTHER" id="PTHR44427">
    <property type="entry name" value="CARCINOEMBRYONIC ANTIGEN-RELATED CELL ADHESION MOLECULE 19"/>
    <property type="match status" value="1"/>
</dbReference>
<dbReference type="InterPro" id="IPR050831">
    <property type="entry name" value="CEA_cell_adhesion"/>
</dbReference>
<feature type="domain" description="Ig-like" evidence="5">
    <location>
        <begin position="919"/>
        <end position="1037"/>
    </location>
</feature>
<dbReference type="GO" id="GO:0002682">
    <property type="term" value="P:regulation of immune system process"/>
    <property type="evidence" value="ECO:0007669"/>
    <property type="project" value="TreeGrafter"/>
</dbReference>
<keyword evidence="4" id="KW-0812">Transmembrane</keyword>
<dbReference type="GO" id="GO:1990782">
    <property type="term" value="F:protein tyrosine kinase binding"/>
    <property type="evidence" value="ECO:0007669"/>
    <property type="project" value="TreeGrafter"/>
</dbReference>
<sequence length="1136" mass="129977">MFLATFEIRIEWHYLMRVKKASLIYVERNAGDNIVTDLVLPHENNTTKFYHNSILVIMDHELEELELVKNSSVTCMAYRDDDKLSEMSVRVGTKENIRWYNENEVMESEDIYFYCNPGNIIASNTIFREIQLLKLNEESGDYELLASADVETLTCQRNLKGVHEEDRDRYHCASLKDLHDVLNFIVILAKSVDTGQYVCAGQSTETTLKSLPFNISVIIRAKIVAFKVSPCEDETSECFLLTCIVHGPKNAKIEWTFSSTSRESDKKRALREFFVEDTQVENINGELFRYSQVARVRKDHQIFEPTCVTAKYRLSAPLEEINIITVAMENRSFSVTCSNELFNIPISDLKYLQIAMLSPVRRVLLTYTKEYDLICKMASDTIPGNCSVHSDNDLVILTAIVPNFQCEHTGWYQCSTKCKRSQQCQSLDITSKVVMQEYNRALHSSNIYVMDCPDNTSHACHVRNGETVHINCSTLGPYEVWLEWNYTIRDYPYLIREYRNSVQLGRGSKYCTLYYHESILTVYMASTPSESVKYSCRIFTNNILKTTLSVNVEVKAILGREALTSKTIVQETESVDIRCTLDMFFGFVKQRVEYIMIAKSTTPTFPIVIYKFGGSPPWDNDTTKDGWDLKYSDEKSVRMRKNNIQCSDSGWYRCVSQRIDFSGDRYLSVLKNEIIVTGYYDKIKKHELYMPRCEGLKHCFLQEIPSHKVYLGCNAVGPWNLQMSLESEGAILNLKSRRKPVSQNRFCSLYYHQIEGQINVTGLTGYKCEFQLGDTMLQEHINVEYDDTPVNVHNNVRVHVNEIFSVVCSGKEVMVKRGVLKYLEVYKASTVRMVQTEDMLVSYIYGQDVPDFVKNVNNRQLQVALSKQSNSSINVTVMDAQCSDSGYYFCIARATDAAERTFKVITDMTYVQVLEINRPQFSVPECKPGDCEVDEGVQLQMNCSFTFSNVYEGAVSVQWYHSVSKKKVELSLSSAYQIQTHTELLLVRNETLDCPGNELMQLTSILTISSVSANDPFWYHCESYLDSNFVRRESMIVFVRKSTMALTTIIFATMSMVLLLFIAASAFTFLKTLETKPKEDHSHSQHKKERSLTSTATVSATSSTESFASTSTASSTESQKRKSVSHDNLSNNRLVF</sequence>
<dbReference type="Proteomes" id="UP001233172">
    <property type="component" value="Unassembled WGS sequence"/>
</dbReference>
<dbReference type="GO" id="GO:0009986">
    <property type="term" value="C:cell surface"/>
    <property type="evidence" value="ECO:0007669"/>
    <property type="project" value="TreeGrafter"/>
</dbReference>
<proteinExistence type="predicted"/>
<gene>
    <name evidence="6" type="ORF">Bpfe_025356</name>
</gene>
<keyword evidence="4" id="KW-1133">Transmembrane helix</keyword>
<feature type="compositionally biased region" description="Polar residues" evidence="3">
    <location>
        <begin position="1126"/>
        <end position="1136"/>
    </location>
</feature>
<evidence type="ECO:0000313" key="7">
    <source>
        <dbReference type="Proteomes" id="UP001233172"/>
    </source>
</evidence>
<dbReference type="InterPro" id="IPR007110">
    <property type="entry name" value="Ig-like_dom"/>
</dbReference>
<organism evidence="6 7">
    <name type="scientific">Biomphalaria pfeifferi</name>
    <name type="common">Bloodfluke planorb</name>
    <name type="synonym">Freshwater snail</name>
    <dbReference type="NCBI Taxonomy" id="112525"/>
    <lineage>
        <taxon>Eukaryota</taxon>
        <taxon>Metazoa</taxon>
        <taxon>Spiralia</taxon>
        <taxon>Lophotrochozoa</taxon>
        <taxon>Mollusca</taxon>
        <taxon>Gastropoda</taxon>
        <taxon>Heterobranchia</taxon>
        <taxon>Euthyneura</taxon>
        <taxon>Panpulmonata</taxon>
        <taxon>Hygrophila</taxon>
        <taxon>Lymnaeoidea</taxon>
        <taxon>Planorbidae</taxon>
        <taxon>Biomphalaria</taxon>
    </lineage>
</organism>
<evidence type="ECO:0000256" key="1">
    <source>
        <dbReference type="ARBA" id="ARBA00022729"/>
    </source>
</evidence>
<evidence type="ECO:0000256" key="2">
    <source>
        <dbReference type="ARBA" id="ARBA00023180"/>
    </source>
</evidence>
<dbReference type="PANTHER" id="PTHR44427:SF8">
    <property type="entry name" value="CARCINOEMBRYONIC ANTIGEN-RELATED CELL ADHESION MOLECULE 4"/>
    <property type="match status" value="1"/>
</dbReference>